<dbReference type="PANTHER" id="PTHR21047">
    <property type="entry name" value="DTDP-6-DEOXY-D-GLUCOSE-3,5 EPIMERASE"/>
    <property type="match status" value="1"/>
</dbReference>
<evidence type="ECO:0000256" key="2">
    <source>
        <dbReference type="ARBA" id="ARBA00001997"/>
    </source>
</evidence>
<dbReference type="InterPro" id="IPR000888">
    <property type="entry name" value="RmlC-like"/>
</dbReference>
<dbReference type="AlphaFoldDB" id="A0A4R1BK05"/>
<evidence type="ECO:0000256" key="6">
    <source>
        <dbReference type="PIRSR" id="PIRSR600888-3"/>
    </source>
</evidence>
<dbReference type="OrthoDB" id="9800680at2"/>
<dbReference type="RefSeq" id="WP_131447657.1">
    <property type="nucleotide sequence ID" value="NZ_SJZI01000008.1"/>
</dbReference>
<feature type="active site" description="Proton acceptor" evidence="5">
    <location>
        <position position="61"/>
    </location>
</feature>
<dbReference type="InterPro" id="IPR011051">
    <property type="entry name" value="RmlC_Cupin_sf"/>
</dbReference>
<comment type="similarity">
    <text evidence="7">Belongs to the dTDP-4-dehydrorhamnose 3,5-epimerase family.</text>
</comment>
<dbReference type="CDD" id="cd00438">
    <property type="entry name" value="cupin_RmlC"/>
    <property type="match status" value="1"/>
</dbReference>
<dbReference type="GO" id="GO:0008830">
    <property type="term" value="F:dTDP-4-dehydrorhamnose 3,5-epimerase activity"/>
    <property type="evidence" value="ECO:0007669"/>
    <property type="project" value="UniProtKB-UniRule"/>
</dbReference>
<comment type="pathway">
    <text evidence="7">Carbohydrate biosynthesis; dTDP-L-rhamnose biosynthesis.</text>
</comment>
<keyword evidence="9" id="KW-1185">Reference proteome</keyword>
<dbReference type="EC" id="5.1.3.13" evidence="3 7"/>
<evidence type="ECO:0000313" key="8">
    <source>
        <dbReference type="EMBL" id="TCJ17644.1"/>
    </source>
</evidence>
<reference evidence="8 9" key="1">
    <citation type="submission" date="2019-03" db="EMBL/GenBank/DDBJ databases">
        <authorList>
            <person name="Kim M.K.M."/>
        </authorList>
    </citation>
    <scope>NUCLEOTIDE SEQUENCE [LARGE SCALE GENOMIC DNA]</scope>
    <source>
        <strain evidence="8 9">17J68-12</strain>
    </source>
</reference>
<dbReference type="Pfam" id="PF00908">
    <property type="entry name" value="dTDP_sugar_isom"/>
    <property type="match status" value="1"/>
</dbReference>
<dbReference type="GO" id="GO:0019305">
    <property type="term" value="P:dTDP-rhamnose biosynthetic process"/>
    <property type="evidence" value="ECO:0007669"/>
    <property type="project" value="UniProtKB-UniRule"/>
</dbReference>
<evidence type="ECO:0000256" key="1">
    <source>
        <dbReference type="ARBA" id="ARBA00001298"/>
    </source>
</evidence>
<organism evidence="8 9">
    <name type="scientific">Flaviaesturariibacter flavus</name>
    <dbReference type="NCBI Taxonomy" id="2502780"/>
    <lineage>
        <taxon>Bacteria</taxon>
        <taxon>Pseudomonadati</taxon>
        <taxon>Bacteroidota</taxon>
        <taxon>Chitinophagia</taxon>
        <taxon>Chitinophagales</taxon>
        <taxon>Chitinophagaceae</taxon>
        <taxon>Flaviaestuariibacter</taxon>
    </lineage>
</organism>
<feature type="active site" description="Proton donor" evidence="5">
    <location>
        <position position="131"/>
    </location>
</feature>
<protein>
    <recommendedName>
        <fullName evidence="4 7">dTDP-4-dehydrorhamnose 3,5-epimerase</fullName>
        <ecNumber evidence="3 7">5.1.3.13</ecNumber>
    </recommendedName>
    <alternativeName>
        <fullName evidence="7">Thymidine diphospho-4-keto-rhamnose 3,5-epimerase</fullName>
    </alternativeName>
</protein>
<sequence length="186" mass="20671">MNFLTCDIPGLIVIEPRVFEDSRGYFYEAYNEAVFAANGIPQRFVQDNQSRSSYGVIRGLHYQLNPHAQSKLVRVVEGSILDVAVDIRKGSPTYGQHFDIVLSAENKKQLFIPAGFAHGFSVLSEVAVLFYKCDHLYSKGSEGGVRFDDPALGIDWQVDPAKAIISERDAAMPLLAEVSHNFIFEG</sequence>
<proteinExistence type="inferred from homology"/>
<gene>
    <name evidence="8" type="primary">rfbC</name>
    <name evidence="8" type="ORF">EPD60_05495</name>
</gene>
<comment type="subunit">
    <text evidence="7">Homodimer.</text>
</comment>
<dbReference type="SUPFAM" id="SSF51182">
    <property type="entry name" value="RmlC-like cupins"/>
    <property type="match status" value="1"/>
</dbReference>
<evidence type="ECO:0000256" key="5">
    <source>
        <dbReference type="PIRSR" id="PIRSR600888-1"/>
    </source>
</evidence>
<dbReference type="GO" id="GO:0000271">
    <property type="term" value="P:polysaccharide biosynthetic process"/>
    <property type="evidence" value="ECO:0007669"/>
    <property type="project" value="TreeGrafter"/>
</dbReference>
<dbReference type="NCBIfam" id="TIGR01221">
    <property type="entry name" value="rmlC"/>
    <property type="match status" value="1"/>
</dbReference>
<evidence type="ECO:0000256" key="4">
    <source>
        <dbReference type="ARBA" id="ARBA00019595"/>
    </source>
</evidence>
<dbReference type="InterPro" id="IPR014710">
    <property type="entry name" value="RmlC-like_jellyroll"/>
</dbReference>
<evidence type="ECO:0000256" key="3">
    <source>
        <dbReference type="ARBA" id="ARBA00012098"/>
    </source>
</evidence>
<feature type="site" description="Participates in a stacking interaction with the thymidine ring of dTDP-4-oxo-6-deoxyglucose" evidence="6">
    <location>
        <position position="137"/>
    </location>
</feature>
<comment type="function">
    <text evidence="2 7">Catalyzes the epimerization of the C3' and C5'positions of dTDP-6-deoxy-D-xylo-4-hexulose, forming dTDP-6-deoxy-L-lyxo-4-hexulose.</text>
</comment>
<dbReference type="EMBL" id="SJZI01000008">
    <property type="protein sequence ID" value="TCJ17644.1"/>
    <property type="molecule type" value="Genomic_DNA"/>
</dbReference>
<keyword evidence="7 8" id="KW-0413">Isomerase</keyword>
<dbReference type="Gene3D" id="2.60.120.10">
    <property type="entry name" value="Jelly Rolls"/>
    <property type="match status" value="1"/>
</dbReference>
<evidence type="ECO:0000313" key="9">
    <source>
        <dbReference type="Proteomes" id="UP000295334"/>
    </source>
</evidence>
<dbReference type="Proteomes" id="UP000295334">
    <property type="component" value="Unassembled WGS sequence"/>
</dbReference>
<comment type="caution">
    <text evidence="8">The sequence shown here is derived from an EMBL/GenBank/DDBJ whole genome shotgun (WGS) entry which is preliminary data.</text>
</comment>
<comment type="catalytic activity">
    <reaction evidence="1 7">
        <text>dTDP-4-dehydro-6-deoxy-alpha-D-glucose = dTDP-4-dehydro-beta-L-rhamnose</text>
        <dbReference type="Rhea" id="RHEA:16969"/>
        <dbReference type="ChEBI" id="CHEBI:57649"/>
        <dbReference type="ChEBI" id="CHEBI:62830"/>
        <dbReference type="EC" id="5.1.3.13"/>
    </reaction>
</comment>
<dbReference type="GO" id="GO:0005829">
    <property type="term" value="C:cytosol"/>
    <property type="evidence" value="ECO:0007669"/>
    <property type="project" value="TreeGrafter"/>
</dbReference>
<accession>A0A4R1BK05</accession>
<dbReference type="PANTHER" id="PTHR21047:SF2">
    <property type="entry name" value="THYMIDINE DIPHOSPHO-4-KETO-RHAMNOSE 3,5-EPIMERASE"/>
    <property type="match status" value="1"/>
</dbReference>
<evidence type="ECO:0000256" key="7">
    <source>
        <dbReference type="RuleBase" id="RU364069"/>
    </source>
</evidence>
<dbReference type="UniPathway" id="UPA00124"/>
<name>A0A4R1BK05_9BACT</name>